<dbReference type="Proteomes" id="UP000653454">
    <property type="component" value="Unassembled WGS sequence"/>
</dbReference>
<protein>
    <submittedName>
        <fullName evidence="1">(diamondback moth) hypothetical protein</fullName>
    </submittedName>
</protein>
<sequence>MSLERCIPGSGPRLAQVGAGPLKESPVTLGVYNMTPRRARSLSHNEGVTKLRLSRPDRRDAGYRYINTIRVRRPCRPASPLVTRSGLCGAPPRGVLVVGSEMRGLGQLPGQPPNGPPQ</sequence>
<gene>
    <name evidence="1" type="ORF">PLXY2_LOCUS11911</name>
</gene>
<name>A0A8S4FYI5_PLUXY</name>
<evidence type="ECO:0000313" key="1">
    <source>
        <dbReference type="EMBL" id="CAG9133645.1"/>
    </source>
</evidence>
<accession>A0A8S4FYI5</accession>
<evidence type="ECO:0000313" key="2">
    <source>
        <dbReference type="Proteomes" id="UP000653454"/>
    </source>
</evidence>
<dbReference type="AlphaFoldDB" id="A0A8S4FYI5"/>
<comment type="caution">
    <text evidence="1">The sequence shown here is derived from an EMBL/GenBank/DDBJ whole genome shotgun (WGS) entry which is preliminary data.</text>
</comment>
<keyword evidence="2" id="KW-1185">Reference proteome</keyword>
<organism evidence="1 2">
    <name type="scientific">Plutella xylostella</name>
    <name type="common">Diamondback moth</name>
    <name type="synonym">Plutella maculipennis</name>
    <dbReference type="NCBI Taxonomy" id="51655"/>
    <lineage>
        <taxon>Eukaryota</taxon>
        <taxon>Metazoa</taxon>
        <taxon>Ecdysozoa</taxon>
        <taxon>Arthropoda</taxon>
        <taxon>Hexapoda</taxon>
        <taxon>Insecta</taxon>
        <taxon>Pterygota</taxon>
        <taxon>Neoptera</taxon>
        <taxon>Endopterygota</taxon>
        <taxon>Lepidoptera</taxon>
        <taxon>Glossata</taxon>
        <taxon>Ditrysia</taxon>
        <taxon>Yponomeutoidea</taxon>
        <taxon>Plutellidae</taxon>
        <taxon>Plutella</taxon>
    </lineage>
</organism>
<dbReference type="EMBL" id="CAJHNJ030000065">
    <property type="protein sequence ID" value="CAG9133645.1"/>
    <property type="molecule type" value="Genomic_DNA"/>
</dbReference>
<reference evidence="1" key="1">
    <citation type="submission" date="2020-11" db="EMBL/GenBank/DDBJ databases">
        <authorList>
            <person name="Whiteford S."/>
        </authorList>
    </citation>
    <scope>NUCLEOTIDE SEQUENCE</scope>
</reference>
<proteinExistence type="predicted"/>